<keyword evidence="3" id="KW-1185">Reference proteome</keyword>
<dbReference type="AlphaFoldDB" id="A0A0S3PQ43"/>
<gene>
    <name evidence="2" type="ORF">GJW-30_1_00566</name>
</gene>
<accession>A0A0S3PQ43</accession>
<dbReference type="RefSeq" id="WP_130364730.1">
    <property type="nucleotide sequence ID" value="NZ_JAASRT010000001.1"/>
</dbReference>
<dbReference type="KEGG" id="vgo:GJW-30_1_00566"/>
<evidence type="ECO:0000313" key="2">
    <source>
        <dbReference type="EMBL" id="BAT58052.1"/>
    </source>
</evidence>
<protein>
    <submittedName>
        <fullName evidence="2">Uncharacterized protein</fullName>
    </submittedName>
</protein>
<feature type="coiled-coil region" evidence="1">
    <location>
        <begin position="7"/>
        <end position="34"/>
    </location>
</feature>
<organism evidence="2 3">
    <name type="scientific">Variibacter gotjawalensis</name>
    <dbReference type="NCBI Taxonomy" id="1333996"/>
    <lineage>
        <taxon>Bacteria</taxon>
        <taxon>Pseudomonadati</taxon>
        <taxon>Pseudomonadota</taxon>
        <taxon>Alphaproteobacteria</taxon>
        <taxon>Hyphomicrobiales</taxon>
        <taxon>Nitrobacteraceae</taxon>
        <taxon>Variibacter</taxon>
    </lineage>
</organism>
<proteinExistence type="predicted"/>
<name>A0A0S3PQ43_9BRAD</name>
<evidence type="ECO:0000313" key="3">
    <source>
        <dbReference type="Proteomes" id="UP000236884"/>
    </source>
</evidence>
<dbReference type="Proteomes" id="UP000236884">
    <property type="component" value="Chromosome"/>
</dbReference>
<evidence type="ECO:0000256" key="1">
    <source>
        <dbReference type="SAM" id="Coils"/>
    </source>
</evidence>
<dbReference type="EMBL" id="AP014946">
    <property type="protein sequence ID" value="BAT58052.1"/>
    <property type="molecule type" value="Genomic_DNA"/>
</dbReference>
<sequence>MLASDRSKDIERKIKEYLEEAADCENRADRSTTAEGRLYWQELADRWRTLVVQFRDKKP</sequence>
<keyword evidence="1" id="KW-0175">Coiled coil</keyword>
<reference evidence="2 3" key="1">
    <citation type="submission" date="2015-08" db="EMBL/GenBank/DDBJ databases">
        <title>Investigation of the bacterial diversity of lava forest soil.</title>
        <authorList>
            <person name="Lee J.S."/>
        </authorList>
    </citation>
    <scope>NUCLEOTIDE SEQUENCE [LARGE SCALE GENOMIC DNA]</scope>
    <source>
        <strain evidence="2 3">GJW-30</strain>
    </source>
</reference>